<dbReference type="Proteomes" id="UP000053235">
    <property type="component" value="Unassembled WGS sequence"/>
</dbReference>
<dbReference type="Gene3D" id="1.20.120.530">
    <property type="entry name" value="GntR ligand-binding domain-like"/>
    <property type="match status" value="1"/>
</dbReference>
<gene>
    <name evidence="5" type="primary">ydfH_4</name>
    <name evidence="5" type="ORF">LAX5112_01404</name>
</gene>
<evidence type="ECO:0000256" key="3">
    <source>
        <dbReference type="ARBA" id="ARBA00023163"/>
    </source>
</evidence>
<dbReference type="SMART" id="SM00345">
    <property type="entry name" value="HTH_GNTR"/>
    <property type="match status" value="1"/>
</dbReference>
<dbReference type="EMBL" id="CXWD01000005">
    <property type="protein sequence ID" value="CTQ67505.1"/>
    <property type="molecule type" value="Genomic_DNA"/>
</dbReference>
<dbReference type="Pfam" id="PF07729">
    <property type="entry name" value="FCD"/>
    <property type="match status" value="1"/>
</dbReference>
<dbReference type="PANTHER" id="PTHR43537:SF5">
    <property type="entry name" value="UXU OPERON TRANSCRIPTIONAL REGULATOR"/>
    <property type="match status" value="1"/>
</dbReference>
<dbReference type="GO" id="GO:0003700">
    <property type="term" value="F:DNA-binding transcription factor activity"/>
    <property type="evidence" value="ECO:0007669"/>
    <property type="project" value="InterPro"/>
</dbReference>
<organism evidence="5 6">
    <name type="scientific">Roseibium alexandrii</name>
    <dbReference type="NCBI Taxonomy" id="388408"/>
    <lineage>
        <taxon>Bacteria</taxon>
        <taxon>Pseudomonadati</taxon>
        <taxon>Pseudomonadota</taxon>
        <taxon>Alphaproteobacteria</taxon>
        <taxon>Hyphomicrobiales</taxon>
        <taxon>Stappiaceae</taxon>
        <taxon>Roseibium</taxon>
    </lineage>
</organism>
<dbReference type="CDD" id="cd07377">
    <property type="entry name" value="WHTH_GntR"/>
    <property type="match status" value="1"/>
</dbReference>
<keyword evidence="6" id="KW-1185">Reference proteome</keyword>
<keyword evidence="1" id="KW-0805">Transcription regulation</keyword>
<dbReference type="InterPro" id="IPR008920">
    <property type="entry name" value="TF_FadR/GntR_C"/>
</dbReference>
<keyword evidence="2" id="KW-0238">DNA-binding</keyword>
<reference evidence="6" key="1">
    <citation type="submission" date="2015-07" db="EMBL/GenBank/DDBJ databases">
        <authorList>
            <person name="Rodrigo-Torres Lidia"/>
            <person name="Arahal R.David."/>
        </authorList>
    </citation>
    <scope>NUCLEOTIDE SEQUENCE [LARGE SCALE GENOMIC DNA]</scope>
    <source>
        <strain evidence="6">CECT 5112</strain>
    </source>
</reference>
<evidence type="ECO:0000313" key="5">
    <source>
        <dbReference type="EMBL" id="CTQ67505.1"/>
    </source>
</evidence>
<dbReference type="InterPro" id="IPR000524">
    <property type="entry name" value="Tscrpt_reg_HTH_GntR"/>
</dbReference>
<keyword evidence="3" id="KW-0804">Transcription</keyword>
<dbReference type="STRING" id="388408.LAX5112_01404"/>
<protein>
    <submittedName>
        <fullName evidence="5">Putative HTH-type transcriptional regulator YdfH</fullName>
    </submittedName>
</protein>
<evidence type="ECO:0000256" key="2">
    <source>
        <dbReference type="ARBA" id="ARBA00023125"/>
    </source>
</evidence>
<dbReference type="GO" id="GO:0003677">
    <property type="term" value="F:DNA binding"/>
    <property type="evidence" value="ECO:0007669"/>
    <property type="project" value="UniProtKB-KW"/>
</dbReference>
<accession>A0A0M6ZXM3</accession>
<dbReference type="PANTHER" id="PTHR43537">
    <property type="entry name" value="TRANSCRIPTIONAL REGULATOR, GNTR FAMILY"/>
    <property type="match status" value="1"/>
</dbReference>
<name>A0A0M6ZXM3_9HYPH</name>
<proteinExistence type="predicted"/>
<dbReference type="AlphaFoldDB" id="A0A0M6ZXM3"/>
<dbReference type="SUPFAM" id="SSF46785">
    <property type="entry name" value="Winged helix' DNA-binding domain"/>
    <property type="match status" value="1"/>
</dbReference>
<evidence type="ECO:0000313" key="6">
    <source>
        <dbReference type="Proteomes" id="UP000053235"/>
    </source>
</evidence>
<dbReference type="InterPro" id="IPR011711">
    <property type="entry name" value="GntR_C"/>
</dbReference>
<dbReference type="RefSeq" id="WP_055671240.1">
    <property type="nucleotide sequence ID" value="NZ_CXWD01000005.1"/>
</dbReference>
<dbReference type="OrthoDB" id="7618373at2"/>
<evidence type="ECO:0000259" key="4">
    <source>
        <dbReference type="PROSITE" id="PS50949"/>
    </source>
</evidence>
<dbReference type="Pfam" id="PF00392">
    <property type="entry name" value="GntR"/>
    <property type="match status" value="1"/>
</dbReference>
<dbReference type="PROSITE" id="PS50949">
    <property type="entry name" value="HTH_GNTR"/>
    <property type="match status" value="1"/>
</dbReference>
<dbReference type="SUPFAM" id="SSF48008">
    <property type="entry name" value="GntR ligand-binding domain-like"/>
    <property type="match status" value="1"/>
</dbReference>
<evidence type="ECO:0000256" key="1">
    <source>
        <dbReference type="ARBA" id="ARBA00023015"/>
    </source>
</evidence>
<sequence length="233" mass="26537">MEPLLAHSPTPDKKTIFETLRRRICLLDYQPGDSLNERLLAEEFSVSRTPMRAVLQRLEYVGLISSQHGRGTIVTSIDLNEMREIYALRIKLAESIADMPTSQLAVGLHEELISLASDTAALFGRQDKRAFGAVSIRLHDAIQLLTTNEILRDFSDTLFYQSARYWFLLLSRLDWDTEVQDMLDEVRLIARCLEAGDIPAAVTTRKVHLSLVMARITKIEDFPDLHLEDLQGR</sequence>
<feature type="domain" description="HTH gntR-type" evidence="4">
    <location>
        <begin position="10"/>
        <end position="77"/>
    </location>
</feature>
<dbReference type="InterPro" id="IPR036390">
    <property type="entry name" value="WH_DNA-bd_sf"/>
</dbReference>
<dbReference type="InterPro" id="IPR036388">
    <property type="entry name" value="WH-like_DNA-bd_sf"/>
</dbReference>
<dbReference type="Gene3D" id="1.10.10.10">
    <property type="entry name" value="Winged helix-like DNA-binding domain superfamily/Winged helix DNA-binding domain"/>
    <property type="match status" value="1"/>
</dbReference>